<dbReference type="PROSITE" id="PS00018">
    <property type="entry name" value="EF_HAND_1"/>
    <property type="match status" value="2"/>
</dbReference>
<name>A0ABS8JJE2_9GAMM</name>
<evidence type="ECO:0000313" key="3">
    <source>
        <dbReference type="EMBL" id="MCC8363721.1"/>
    </source>
</evidence>
<dbReference type="InterPro" id="IPR018247">
    <property type="entry name" value="EF_Hand_1_Ca_BS"/>
</dbReference>
<evidence type="ECO:0000256" key="1">
    <source>
        <dbReference type="SAM" id="SignalP"/>
    </source>
</evidence>
<dbReference type="Gene3D" id="1.10.238.10">
    <property type="entry name" value="EF-hand"/>
    <property type="match status" value="1"/>
</dbReference>
<dbReference type="Proteomes" id="UP001165293">
    <property type="component" value="Unassembled WGS sequence"/>
</dbReference>
<organism evidence="3 4">
    <name type="scientific">Noviluteimonas lactosilytica</name>
    <dbReference type="NCBI Taxonomy" id="2888523"/>
    <lineage>
        <taxon>Bacteria</taxon>
        <taxon>Pseudomonadati</taxon>
        <taxon>Pseudomonadota</taxon>
        <taxon>Gammaproteobacteria</taxon>
        <taxon>Lysobacterales</taxon>
        <taxon>Lysobacteraceae</taxon>
        <taxon>Noviluteimonas</taxon>
    </lineage>
</organism>
<accession>A0ABS8JJE2</accession>
<dbReference type="InterPro" id="IPR011992">
    <property type="entry name" value="EF-hand-dom_pair"/>
</dbReference>
<keyword evidence="1" id="KW-0732">Signal</keyword>
<reference evidence="3" key="1">
    <citation type="submission" date="2021-10" db="EMBL/GenBank/DDBJ databases">
        <authorList>
            <person name="Lyu M."/>
            <person name="Wang X."/>
            <person name="Meng X."/>
            <person name="Xu K."/>
        </authorList>
    </citation>
    <scope>NUCLEOTIDE SEQUENCE</scope>
    <source>
        <strain evidence="3">A6</strain>
    </source>
</reference>
<dbReference type="InterPro" id="IPR002048">
    <property type="entry name" value="EF_hand_dom"/>
</dbReference>
<feature type="signal peptide" evidence="1">
    <location>
        <begin position="1"/>
        <end position="21"/>
    </location>
</feature>
<dbReference type="SUPFAM" id="SSF47473">
    <property type="entry name" value="EF-hand"/>
    <property type="match status" value="1"/>
</dbReference>
<proteinExistence type="predicted"/>
<dbReference type="Pfam" id="PF13202">
    <property type="entry name" value="EF-hand_5"/>
    <property type="match status" value="2"/>
</dbReference>
<gene>
    <name evidence="3" type="ORF">LK996_11630</name>
</gene>
<keyword evidence="4" id="KW-1185">Reference proteome</keyword>
<evidence type="ECO:0000313" key="4">
    <source>
        <dbReference type="Proteomes" id="UP001165293"/>
    </source>
</evidence>
<sequence length="138" mass="15161">MSAHRLLVAAALILASAPCLALPDIAQSASERFNRLDVNHDGVLSRYETDAEVVFAALDTDGDQSITPAELKPLLPAGLTDAEVLDRVRVADRDANDVLNEAELTRATSMRFEWLDANKDGNVDQQELQERFLVKMVN</sequence>
<feature type="domain" description="EF-hand" evidence="2">
    <location>
        <begin position="46"/>
        <end position="81"/>
    </location>
</feature>
<dbReference type="EMBL" id="JAJGAK010000002">
    <property type="protein sequence ID" value="MCC8363721.1"/>
    <property type="molecule type" value="Genomic_DNA"/>
</dbReference>
<feature type="chain" id="PRO_5046190387" description="EF-hand domain-containing protein" evidence="1">
    <location>
        <begin position="22"/>
        <end position="138"/>
    </location>
</feature>
<dbReference type="RefSeq" id="WP_230527409.1">
    <property type="nucleotide sequence ID" value="NZ_JAJGAK010000002.1"/>
</dbReference>
<protein>
    <recommendedName>
        <fullName evidence="2">EF-hand domain-containing protein</fullName>
    </recommendedName>
</protein>
<evidence type="ECO:0000259" key="2">
    <source>
        <dbReference type="PROSITE" id="PS50222"/>
    </source>
</evidence>
<dbReference type="PROSITE" id="PS50222">
    <property type="entry name" value="EF_HAND_2"/>
    <property type="match status" value="1"/>
</dbReference>
<comment type="caution">
    <text evidence="3">The sequence shown here is derived from an EMBL/GenBank/DDBJ whole genome shotgun (WGS) entry which is preliminary data.</text>
</comment>